<name>A0A7X4HDC0_9BURK</name>
<organism evidence="2 3">
    <name type="scientific">Pseudoduganella aquatica</name>
    <dbReference type="NCBI Taxonomy" id="2660641"/>
    <lineage>
        <taxon>Bacteria</taxon>
        <taxon>Pseudomonadati</taxon>
        <taxon>Pseudomonadota</taxon>
        <taxon>Betaproteobacteria</taxon>
        <taxon>Burkholderiales</taxon>
        <taxon>Oxalobacteraceae</taxon>
        <taxon>Telluria group</taxon>
        <taxon>Pseudoduganella</taxon>
    </lineage>
</organism>
<protein>
    <submittedName>
        <fullName evidence="2">Uncharacterized protein</fullName>
    </submittedName>
</protein>
<dbReference type="AlphaFoldDB" id="A0A7X4HDC0"/>
<sequence>MTHQRRTPTAFLLTAALHLALLFALLSPQHRPARPQRDGDAIQWLLPAPAQQSRQASAAPAVRAQRPTPPPQSAARKAKPDPD</sequence>
<accession>A0A7X4HDC0</accession>
<dbReference type="RefSeq" id="WP_371869352.1">
    <property type="nucleotide sequence ID" value="NZ_WWCU01000011.1"/>
</dbReference>
<feature type="region of interest" description="Disordered" evidence="1">
    <location>
        <begin position="30"/>
        <end position="83"/>
    </location>
</feature>
<proteinExistence type="predicted"/>
<evidence type="ECO:0000313" key="2">
    <source>
        <dbReference type="EMBL" id="MYN08150.1"/>
    </source>
</evidence>
<feature type="compositionally biased region" description="Low complexity" evidence="1">
    <location>
        <begin position="47"/>
        <end position="66"/>
    </location>
</feature>
<gene>
    <name evidence="2" type="ORF">GTP77_12485</name>
</gene>
<comment type="caution">
    <text evidence="2">The sequence shown here is derived from an EMBL/GenBank/DDBJ whole genome shotgun (WGS) entry which is preliminary data.</text>
</comment>
<dbReference type="EMBL" id="WWCU01000011">
    <property type="protein sequence ID" value="MYN08150.1"/>
    <property type="molecule type" value="Genomic_DNA"/>
</dbReference>
<evidence type="ECO:0000256" key="1">
    <source>
        <dbReference type="SAM" id="MobiDB-lite"/>
    </source>
</evidence>
<dbReference type="Proteomes" id="UP000450676">
    <property type="component" value="Unassembled WGS sequence"/>
</dbReference>
<feature type="non-terminal residue" evidence="2">
    <location>
        <position position="83"/>
    </location>
</feature>
<evidence type="ECO:0000313" key="3">
    <source>
        <dbReference type="Proteomes" id="UP000450676"/>
    </source>
</evidence>
<reference evidence="2 3" key="1">
    <citation type="submission" date="2019-12" db="EMBL/GenBank/DDBJ databases">
        <title>Novel species isolated from a subtropical stream in China.</title>
        <authorList>
            <person name="Lu H."/>
        </authorList>
    </citation>
    <scope>NUCLEOTIDE SEQUENCE [LARGE SCALE GENOMIC DNA]</scope>
    <source>
        <strain evidence="2 3">FT127W</strain>
    </source>
</reference>
<keyword evidence="3" id="KW-1185">Reference proteome</keyword>